<reference evidence="1" key="1">
    <citation type="submission" date="2021-01" db="EMBL/GenBank/DDBJ databases">
        <authorList>
            <consortium name="Genoscope - CEA"/>
            <person name="William W."/>
        </authorList>
    </citation>
    <scope>NUCLEOTIDE SEQUENCE</scope>
</reference>
<sequence>MLDMTLNMMKIFQLIQLISTQYEAQHFTKKMLISSKSCSSVHKNIKNQGKQEDWNESLTYGLIKKKQNNQISLLINNYLQIFILNC</sequence>
<proteinExistence type="predicted"/>
<evidence type="ECO:0000313" key="2">
    <source>
        <dbReference type="Proteomes" id="UP000689195"/>
    </source>
</evidence>
<gene>
    <name evidence="1" type="ORF">PPENT_87.1.T1380089</name>
</gene>
<organism evidence="1 2">
    <name type="scientific">Paramecium pentaurelia</name>
    <dbReference type="NCBI Taxonomy" id="43138"/>
    <lineage>
        <taxon>Eukaryota</taxon>
        <taxon>Sar</taxon>
        <taxon>Alveolata</taxon>
        <taxon>Ciliophora</taxon>
        <taxon>Intramacronucleata</taxon>
        <taxon>Oligohymenophorea</taxon>
        <taxon>Peniculida</taxon>
        <taxon>Parameciidae</taxon>
        <taxon>Paramecium</taxon>
    </lineage>
</organism>
<protein>
    <submittedName>
        <fullName evidence="1">Uncharacterized protein</fullName>
    </submittedName>
</protein>
<keyword evidence="2" id="KW-1185">Reference proteome</keyword>
<dbReference type="EMBL" id="CAJJDO010000138">
    <property type="protein sequence ID" value="CAD8204782.1"/>
    <property type="molecule type" value="Genomic_DNA"/>
</dbReference>
<dbReference type="AlphaFoldDB" id="A0A8S1XWF9"/>
<comment type="caution">
    <text evidence="1">The sequence shown here is derived from an EMBL/GenBank/DDBJ whole genome shotgun (WGS) entry which is preliminary data.</text>
</comment>
<evidence type="ECO:0000313" key="1">
    <source>
        <dbReference type="EMBL" id="CAD8204782.1"/>
    </source>
</evidence>
<name>A0A8S1XWF9_9CILI</name>
<dbReference type="Proteomes" id="UP000689195">
    <property type="component" value="Unassembled WGS sequence"/>
</dbReference>
<accession>A0A8S1XWF9</accession>